<dbReference type="PANTHER" id="PTHR12377:SF3">
    <property type="entry name" value="PROTEIN AE7-LIKE 1"/>
    <property type="match status" value="1"/>
</dbReference>
<dbReference type="PANTHER" id="PTHR12377">
    <property type="entry name" value="CYTOSOLIC IRON-SULFUR ASSEMBLY COMPONENT 2B-RELATED"/>
    <property type="match status" value="1"/>
</dbReference>
<dbReference type="InterPro" id="IPR034904">
    <property type="entry name" value="FSCA_dom_sf"/>
</dbReference>
<comment type="caution">
    <text evidence="3">The sequence shown here is derived from an EMBL/GenBank/DDBJ whole genome shotgun (WGS) entry which is preliminary data.</text>
</comment>
<proteinExistence type="inferred from homology"/>
<evidence type="ECO:0000313" key="4">
    <source>
        <dbReference type="Proteomes" id="UP000607653"/>
    </source>
</evidence>
<comment type="similarity">
    <text evidence="1">Belongs to the MIP18 family.</text>
</comment>
<accession>A0A822Z848</accession>
<evidence type="ECO:0000256" key="2">
    <source>
        <dbReference type="SAM" id="Phobius"/>
    </source>
</evidence>
<keyword evidence="2" id="KW-0812">Transmembrane</keyword>
<evidence type="ECO:0008006" key="5">
    <source>
        <dbReference type="Google" id="ProtNLM"/>
    </source>
</evidence>
<dbReference type="GO" id="GO:0051604">
    <property type="term" value="P:protein maturation"/>
    <property type="evidence" value="ECO:0007669"/>
    <property type="project" value="InterPro"/>
</dbReference>
<dbReference type="SUPFAM" id="SSF117916">
    <property type="entry name" value="Fe-S cluster assembly (FSCA) domain-like"/>
    <property type="match status" value="1"/>
</dbReference>
<gene>
    <name evidence="3" type="ORF">HUJ06_015046</name>
</gene>
<dbReference type="EMBL" id="DUZY01000005">
    <property type="protein sequence ID" value="DAD40723.1"/>
    <property type="molecule type" value="Genomic_DNA"/>
</dbReference>
<name>A0A822Z848_NELNU</name>
<organism evidence="3 4">
    <name type="scientific">Nelumbo nucifera</name>
    <name type="common">Sacred lotus</name>
    <dbReference type="NCBI Taxonomy" id="4432"/>
    <lineage>
        <taxon>Eukaryota</taxon>
        <taxon>Viridiplantae</taxon>
        <taxon>Streptophyta</taxon>
        <taxon>Embryophyta</taxon>
        <taxon>Tracheophyta</taxon>
        <taxon>Spermatophyta</taxon>
        <taxon>Magnoliopsida</taxon>
        <taxon>Proteales</taxon>
        <taxon>Nelumbonaceae</taxon>
        <taxon>Nelumbo</taxon>
    </lineage>
</organism>
<protein>
    <recommendedName>
        <fullName evidence="5">Protein AE7-like 1</fullName>
    </recommendedName>
</protein>
<evidence type="ECO:0000256" key="1">
    <source>
        <dbReference type="ARBA" id="ARBA00010381"/>
    </source>
</evidence>
<dbReference type="Gene3D" id="3.30.300.130">
    <property type="entry name" value="Fe-S cluster assembly (FSCA)"/>
    <property type="match status" value="1"/>
</dbReference>
<keyword evidence="2" id="KW-0472">Membrane</keyword>
<feature type="transmembrane region" description="Helical" evidence="2">
    <location>
        <begin position="60"/>
        <end position="79"/>
    </location>
</feature>
<dbReference type="Gene3D" id="6.10.250.1280">
    <property type="match status" value="1"/>
</dbReference>
<feature type="transmembrane region" description="Helical" evidence="2">
    <location>
        <begin position="21"/>
        <end position="40"/>
    </location>
</feature>
<dbReference type="Proteomes" id="UP000607653">
    <property type="component" value="Unassembled WGS sequence"/>
</dbReference>
<reference evidence="3 4" key="1">
    <citation type="journal article" date="2020" name="Mol. Biol. Evol.">
        <title>Distinct Expression and Methylation Patterns for Genes with Different Fates following a Single Whole-Genome Duplication in Flowering Plants.</title>
        <authorList>
            <person name="Shi T."/>
            <person name="Rahmani R.S."/>
            <person name="Gugger P.F."/>
            <person name="Wang M."/>
            <person name="Li H."/>
            <person name="Zhang Y."/>
            <person name="Li Z."/>
            <person name="Wang Q."/>
            <person name="Van de Peer Y."/>
            <person name="Marchal K."/>
            <person name="Chen J."/>
        </authorList>
    </citation>
    <scope>NUCLEOTIDE SEQUENCE [LARGE SCALE GENOMIC DNA]</scope>
    <source>
        <tissue evidence="3">Leaf</tissue>
    </source>
</reference>
<keyword evidence="4" id="KW-1185">Reference proteome</keyword>
<keyword evidence="2" id="KW-1133">Transmembrane helix</keyword>
<evidence type="ECO:0000313" key="3">
    <source>
        <dbReference type="EMBL" id="DAD40723.1"/>
    </source>
</evidence>
<sequence length="157" mass="18395">MARFYRKKWYVVPTFLLQKKMVDIVIILTLAVWLFSFRFPSFPSLHSLKLFWSFGLGFNYMLYFHCEVLSFLMICRITFTPTIQHCSMATIIGLCLRVKLMNYFPSHFKVDIKVAPGSHANEESVNKQLNDKERVAAALENPNLRQLVDECIYSNEL</sequence>
<dbReference type="InterPro" id="IPR039796">
    <property type="entry name" value="MIP18"/>
</dbReference>
<dbReference type="AlphaFoldDB" id="A0A822Z848"/>